<sequence length="964" mass="107955">MILVNMQLPYSFIWLIFFMIWVLSIIVEDVSASSDSKISCRLPSENITGYLSQEGDIIMGGTFTVHSDRVNRDINFTVKPPDIQCQSFAVEYYQTMRALIFAVEEINADPELLPNITLGFQIFDTCNTLRPAAQGTLSMLSGKNEITPNYHCYKGAPLAGIIGDSGSSRSILMAQILGLYRYPQISYFATNPTLSNRVLFPSFFRTIPSDEFQMRGLAQLVFHFGWSWVGLLANDDDYGQYGLQMAKQEIINGGACVAFTENILTGQPNRNAPHIVRVIKEATAKVVVVITFDSDFMIVVEEMLRQNLTGHIWIASESWATSVLLCKDRFNIVLAGTIGFAIHGGKMPNFTKYLNNLHPVKYLYDSLILEYWEQIFSCKWYSQNSLVIHRNNDSIKICTGNEKLESPLPGEDHRLSLNVYIAAYAMAWALQSLLHCTPGDGPFHKGACANISSFYPWHLYHYIKNVNFKTKNGRQVFFDARGNPPAIYDIVNWHLSAEGTLEQITVGSYDFSAADGKTLSIEDADIVWTNSKTQVPFSKCSPSCPSGFHKVILPGKPPCCYECARCPLGHISNQTDSVECHPCSWVMWPNLQQDRCLPRPTEFLSYEEPLGYTLAAISLLSSLIPLSILVIFICSKKTPIVRANNYSLSCLLLLSLFLCFLCSLGFIGYPQPKQCLLSQVAFGMIFDLCISCVLAKTITVVIAFTATRPGSKLRQWTGVKSSYSIIILSSFIQLCICGMWLIFSPPFSEHDTDSKPGFIIVNCNEGSPIAFWCMLGYLGLLASVSFIVAFLARRLPDSFNEAKFITFSMLAFLSVWVSFIPAYLSARGMYTVAMEVFAILSSSWAIVVCIFVPKCYIVLFRPNMNSREHLTIKSRGFIGYPQSEMCLLYQVAFGMGFALCISCVLAKTITVVIAFNATRQQIKKVDRAVHCIQLQLYYTLPPHLCEDSSPEKQGLIWSILDETI</sequence>
<dbReference type="AlphaFoldDB" id="A0A8J0UP99"/>
<dbReference type="InterPro" id="IPR011500">
    <property type="entry name" value="GPCR_3_9-Cys_dom"/>
</dbReference>
<evidence type="ECO:0000313" key="14">
    <source>
        <dbReference type="Proteomes" id="UP000186698"/>
    </source>
</evidence>
<protein>
    <submittedName>
        <fullName evidence="15">Extracellular calcium-sensing receptor</fullName>
    </submittedName>
</protein>
<keyword evidence="8 12" id="KW-0472">Membrane</keyword>
<gene>
    <name evidence="15" type="primary">LOC108710413</name>
</gene>
<dbReference type="Proteomes" id="UP000186698">
    <property type="component" value="Chromosome 3L"/>
</dbReference>
<comment type="subcellular location">
    <subcellularLocation>
        <location evidence="1">Cell membrane</location>
        <topology evidence="1">Multi-pass membrane protein</topology>
    </subcellularLocation>
</comment>
<dbReference type="FunFam" id="3.40.50.2300:FF:000067">
    <property type="entry name" value="Olfactory receptor C family, h1"/>
    <property type="match status" value="1"/>
</dbReference>
<evidence type="ECO:0000256" key="7">
    <source>
        <dbReference type="ARBA" id="ARBA00023040"/>
    </source>
</evidence>
<evidence type="ECO:0000256" key="6">
    <source>
        <dbReference type="ARBA" id="ARBA00022989"/>
    </source>
</evidence>
<feature type="transmembrane region" description="Helical" evidence="12">
    <location>
        <begin position="681"/>
        <end position="704"/>
    </location>
</feature>
<evidence type="ECO:0000256" key="5">
    <source>
        <dbReference type="ARBA" id="ARBA00022729"/>
    </source>
</evidence>
<feature type="domain" description="G-protein coupled receptors family 3 profile" evidence="13">
    <location>
        <begin position="877"/>
        <end position="919"/>
    </location>
</feature>
<feature type="transmembrane region" description="Helical" evidence="12">
    <location>
        <begin position="769"/>
        <end position="792"/>
    </location>
</feature>
<keyword evidence="5" id="KW-0732">Signal</keyword>
<reference evidence="15" key="1">
    <citation type="submission" date="2025-08" db="UniProtKB">
        <authorList>
            <consortium name="RefSeq"/>
        </authorList>
    </citation>
    <scope>IDENTIFICATION</scope>
    <source>
        <strain evidence="15">J_2021</strain>
        <tissue evidence="15">Erythrocytes</tissue>
    </source>
</reference>
<evidence type="ECO:0000256" key="12">
    <source>
        <dbReference type="SAM" id="Phobius"/>
    </source>
</evidence>
<keyword evidence="10" id="KW-0325">Glycoprotein</keyword>
<name>A0A8J0UP99_XENLA</name>
<dbReference type="KEGG" id="xla:108710413"/>
<dbReference type="SUPFAM" id="SSF53822">
    <property type="entry name" value="Periplasmic binding protein-like I"/>
    <property type="match status" value="1"/>
</dbReference>
<dbReference type="PANTHER" id="PTHR24061:SF624">
    <property type="entry name" value="EXTRACELLULAR CALCIUM-SENSING RECEPTOR-LIKE"/>
    <property type="match status" value="1"/>
</dbReference>
<dbReference type="PROSITE" id="PS00981">
    <property type="entry name" value="G_PROTEIN_RECEP_F3_3"/>
    <property type="match status" value="1"/>
</dbReference>
<evidence type="ECO:0000256" key="11">
    <source>
        <dbReference type="ARBA" id="ARBA00023224"/>
    </source>
</evidence>
<feature type="transmembrane region" description="Helical" evidence="12">
    <location>
        <begin position="12"/>
        <end position="32"/>
    </location>
</feature>
<keyword evidence="7" id="KW-0297">G-protein coupled receptor</keyword>
<proteinExistence type="inferred from homology"/>
<keyword evidence="3" id="KW-1003">Cell membrane</keyword>
<dbReference type="InterPro" id="IPR000337">
    <property type="entry name" value="GPCR_3"/>
</dbReference>
<evidence type="ECO:0000256" key="9">
    <source>
        <dbReference type="ARBA" id="ARBA00023170"/>
    </source>
</evidence>
<dbReference type="GO" id="GO:0005886">
    <property type="term" value="C:plasma membrane"/>
    <property type="evidence" value="ECO:0000318"/>
    <property type="project" value="GO_Central"/>
</dbReference>
<evidence type="ECO:0000256" key="4">
    <source>
        <dbReference type="ARBA" id="ARBA00022692"/>
    </source>
</evidence>
<dbReference type="InterPro" id="IPR017979">
    <property type="entry name" value="GPCR_3_CS"/>
</dbReference>
<evidence type="ECO:0000256" key="3">
    <source>
        <dbReference type="ARBA" id="ARBA00022475"/>
    </source>
</evidence>
<dbReference type="PRINTS" id="PR00248">
    <property type="entry name" value="GPCRMGR"/>
</dbReference>
<feature type="transmembrane region" description="Helical" evidence="12">
    <location>
        <begin position="836"/>
        <end position="859"/>
    </location>
</feature>
<dbReference type="Pfam" id="PF01094">
    <property type="entry name" value="ANF_receptor"/>
    <property type="match status" value="1"/>
</dbReference>
<feature type="transmembrane region" description="Helical" evidence="12">
    <location>
        <begin position="646"/>
        <end position="669"/>
    </location>
</feature>
<dbReference type="OrthoDB" id="5984008at2759"/>
<dbReference type="GeneID" id="108710413"/>
<evidence type="ECO:0000313" key="15">
    <source>
        <dbReference type="RefSeq" id="XP_018107040.1"/>
    </source>
</evidence>
<dbReference type="InterPro" id="IPR001828">
    <property type="entry name" value="ANF_lig-bd_rcpt"/>
</dbReference>
<keyword evidence="9 15" id="KW-0675">Receptor</keyword>
<keyword evidence="4 12" id="KW-0812">Transmembrane</keyword>
<evidence type="ECO:0000256" key="8">
    <source>
        <dbReference type="ARBA" id="ARBA00023136"/>
    </source>
</evidence>
<dbReference type="PANTHER" id="PTHR24061">
    <property type="entry name" value="CALCIUM-SENSING RECEPTOR-RELATED"/>
    <property type="match status" value="1"/>
</dbReference>
<evidence type="ECO:0000256" key="10">
    <source>
        <dbReference type="ARBA" id="ARBA00023180"/>
    </source>
</evidence>
<dbReference type="FunFam" id="3.40.50.2300:FF:000016">
    <property type="entry name" value="Taste 1 receptor member 2"/>
    <property type="match status" value="1"/>
</dbReference>
<feature type="domain" description="G-protein coupled receptors family 3 profile" evidence="13">
    <location>
        <begin position="610"/>
        <end position="874"/>
    </location>
</feature>
<dbReference type="InterPro" id="IPR028082">
    <property type="entry name" value="Peripla_BP_I"/>
</dbReference>
<dbReference type="FunFam" id="2.10.50.30:FF:000002">
    <property type="entry name" value="Vomeronasal 2 receptor, h1"/>
    <property type="match status" value="1"/>
</dbReference>
<feature type="transmembrane region" description="Helical" evidence="12">
    <location>
        <begin position="887"/>
        <end position="915"/>
    </location>
</feature>
<dbReference type="Gene3D" id="2.10.50.30">
    <property type="entry name" value="GPCR, family 3, nine cysteines domain"/>
    <property type="match status" value="1"/>
</dbReference>
<dbReference type="PRINTS" id="PR00592">
    <property type="entry name" value="CASENSINGR"/>
</dbReference>
<keyword evidence="6 12" id="KW-1133">Transmembrane helix</keyword>
<dbReference type="Pfam" id="PF07562">
    <property type="entry name" value="NCD3G"/>
    <property type="match status" value="1"/>
</dbReference>
<dbReference type="InterPro" id="IPR000068">
    <property type="entry name" value="GPCR_3_Ca_sens_rcpt-rel"/>
</dbReference>
<evidence type="ECO:0000256" key="1">
    <source>
        <dbReference type="ARBA" id="ARBA00004651"/>
    </source>
</evidence>
<feature type="transmembrane region" description="Helical" evidence="12">
    <location>
        <begin position="804"/>
        <end position="824"/>
    </location>
</feature>
<feature type="transmembrane region" description="Helical" evidence="12">
    <location>
        <begin position="725"/>
        <end position="743"/>
    </location>
</feature>
<dbReference type="PROSITE" id="PS50259">
    <property type="entry name" value="G_PROTEIN_RECEP_F3_4"/>
    <property type="match status" value="2"/>
</dbReference>
<dbReference type="RefSeq" id="XP_018107040.1">
    <property type="nucleotide sequence ID" value="XM_018251551.1"/>
</dbReference>
<accession>A0A8J0UP99</accession>
<dbReference type="Gene3D" id="3.40.50.2300">
    <property type="match status" value="2"/>
</dbReference>
<evidence type="ECO:0000256" key="2">
    <source>
        <dbReference type="ARBA" id="ARBA00007242"/>
    </source>
</evidence>
<dbReference type="InterPro" id="IPR038550">
    <property type="entry name" value="GPCR_3_9-Cys_sf"/>
</dbReference>
<dbReference type="GO" id="GO:0004930">
    <property type="term" value="F:G protein-coupled receptor activity"/>
    <property type="evidence" value="ECO:0000318"/>
    <property type="project" value="GO_Central"/>
</dbReference>
<keyword evidence="11" id="KW-0807">Transducer</keyword>
<organism evidence="14 15">
    <name type="scientific">Xenopus laevis</name>
    <name type="common">African clawed frog</name>
    <dbReference type="NCBI Taxonomy" id="8355"/>
    <lineage>
        <taxon>Eukaryota</taxon>
        <taxon>Metazoa</taxon>
        <taxon>Chordata</taxon>
        <taxon>Craniata</taxon>
        <taxon>Vertebrata</taxon>
        <taxon>Euteleostomi</taxon>
        <taxon>Amphibia</taxon>
        <taxon>Batrachia</taxon>
        <taxon>Anura</taxon>
        <taxon>Pipoidea</taxon>
        <taxon>Pipidae</taxon>
        <taxon>Xenopodinae</taxon>
        <taxon>Xenopus</taxon>
        <taxon>Xenopus</taxon>
    </lineage>
</organism>
<keyword evidence="14" id="KW-1185">Reference proteome</keyword>
<comment type="similarity">
    <text evidence="2">Belongs to the G-protein coupled receptor 3 family.</text>
</comment>
<feature type="transmembrane region" description="Helical" evidence="12">
    <location>
        <begin position="610"/>
        <end position="634"/>
    </location>
</feature>
<dbReference type="InterPro" id="IPR017978">
    <property type="entry name" value="GPCR_3_C"/>
</dbReference>
<evidence type="ECO:0000259" key="13">
    <source>
        <dbReference type="PROSITE" id="PS50259"/>
    </source>
</evidence>
<dbReference type="Pfam" id="PF00003">
    <property type="entry name" value="7tm_3"/>
    <property type="match status" value="2"/>
</dbReference>